<dbReference type="PANTHER" id="PTHR30050:SF2">
    <property type="entry name" value="CHROMOSOMAL REPLICATION INITIATOR PROTEIN DNAA"/>
    <property type="match status" value="1"/>
</dbReference>
<dbReference type="SUPFAM" id="SSF52540">
    <property type="entry name" value="P-loop containing nucleoside triphosphate hydrolases"/>
    <property type="match status" value="1"/>
</dbReference>
<evidence type="ECO:0000256" key="10">
    <source>
        <dbReference type="RuleBase" id="RU000577"/>
    </source>
</evidence>
<evidence type="ECO:0000256" key="2">
    <source>
        <dbReference type="ARBA" id="ARBA00022490"/>
    </source>
</evidence>
<evidence type="ECO:0000256" key="6">
    <source>
        <dbReference type="ARBA" id="ARBA00023121"/>
    </source>
</evidence>
<evidence type="ECO:0000256" key="3">
    <source>
        <dbReference type="ARBA" id="ARBA00022705"/>
    </source>
</evidence>
<comment type="caution">
    <text evidence="14">The sequence shown here is derived from an EMBL/GenBank/DDBJ whole genome shotgun (WGS) entry which is preliminary data.</text>
</comment>
<dbReference type="SMART" id="SM00382">
    <property type="entry name" value="AAA"/>
    <property type="match status" value="1"/>
</dbReference>
<dbReference type="InterPro" id="IPR020591">
    <property type="entry name" value="Chromosome_initiator_DnaA-like"/>
</dbReference>
<evidence type="ECO:0000256" key="1">
    <source>
        <dbReference type="ARBA" id="ARBA00006583"/>
    </source>
</evidence>
<feature type="domain" description="AAA+ ATPase" evidence="12">
    <location>
        <begin position="142"/>
        <end position="274"/>
    </location>
</feature>
<evidence type="ECO:0000259" key="12">
    <source>
        <dbReference type="SMART" id="SM00382"/>
    </source>
</evidence>
<feature type="binding site" evidence="8">
    <location>
        <position position="153"/>
    </location>
    <ligand>
        <name>ATP</name>
        <dbReference type="ChEBI" id="CHEBI:30616"/>
    </ligand>
</feature>
<feature type="binding site" evidence="8">
    <location>
        <position position="157"/>
    </location>
    <ligand>
        <name>ATP</name>
        <dbReference type="ChEBI" id="CHEBI:30616"/>
    </ligand>
</feature>
<keyword evidence="3 8" id="KW-0235">DNA replication</keyword>
<dbReference type="Gene3D" id="3.30.300.180">
    <property type="match status" value="1"/>
</dbReference>
<comment type="similarity">
    <text evidence="1 8 11">Belongs to the DnaA family.</text>
</comment>
<dbReference type="InterPro" id="IPR018312">
    <property type="entry name" value="Chromosome_initiator_DnaA_CS"/>
</dbReference>
<dbReference type="PROSITE" id="PS01008">
    <property type="entry name" value="DNAA"/>
    <property type="match status" value="1"/>
</dbReference>
<dbReference type="Pfam" id="PF11638">
    <property type="entry name" value="DnaA_N"/>
    <property type="match status" value="1"/>
</dbReference>
<dbReference type="InterPro" id="IPR038454">
    <property type="entry name" value="DnaA_N_sf"/>
</dbReference>
<dbReference type="GO" id="GO:0005524">
    <property type="term" value="F:ATP binding"/>
    <property type="evidence" value="ECO:0007669"/>
    <property type="project" value="UniProtKB-UniRule"/>
</dbReference>
<comment type="function">
    <text evidence="8 10">Plays an essential role in the initiation and regulation of chromosomal replication. ATP-DnaA binds to the origin of replication (oriC) to initiate formation of the DNA replication initiation complex once per cell cycle. Binds the DnaA box (a 9 base pair repeat at the origin) and separates the double-stranded (ds)DNA. Forms a right-handed helical filament on oriC DNA; dsDNA binds to the exterior of the filament while single-stranded (ss)DNA is stabiized in the filament's interior. The ATP-DnaA-oriC complex binds and stabilizes one strand of the AT-rich DNA unwinding element (DUE), permitting loading of DNA polymerase. After initiation quickly degrades to an ADP-DnaA complex that is not apt for DNA replication. Binds acidic phospholipids.</text>
</comment>
<feature type="domain" description="Chromosomal replication initiator DnaA C-terminal" evidence="13">
    <location>
        <begin position="354"/>
        <end position="423"/>
    </location>
</feature>
<dbReference type="InterPro" id="IPR024633">
    <property type="entry name" value="DnaA_N_dom"/>
</dbReference>
<comment type="subunit">
    <text evidence="8">Oligomerizes as a right-handed, spiral filament on DNA at oriC.</text>
</comment>
<dbReference type="SMART" id="SM00760">
    <property type="entry name" value="Bac_DnaA_C"/>
    <property type="match status" value="1"/>
</dbReference>
<evidence type="ECO:0000256" key="5">
    <source>
        <dbReference type="ARBA" id="ARBA00022840"/>
    </source>
</evidence>
<dbReference type="PATRIC" id="fig|1618443.3.peg.710"/>
<dbReference type="FunFam" id="3.40.50.300:FF:000668">
    <property type="entry name" value="Chromosomal replication initiator protein DnaA"/>
    <property type="match status" value="1"/>
</dbReference>
<evidence type="ECO:0000256" key="9">
    <source>
        <dbReference type="NCBIfam" id="TIGR00362"/>
    </source>
</evidence>
<comment type="domain">
    <text evidence="8">Domain I is involved in oligomerization and binding regulators, domain II is flexibile and of varying length in different bacteria, domain III forms the AAA+ region, while domain IV binds dsDNA.</text>
</comment>
<evidence type="ECO:0000256" key="7">
    <source>
        <dbReference type="ARBA" id="ARBA00023125"/>
    </source>
</evidence>
<dbReference type="STRING" id="1618443.UV73_C0004G0055"/>
<feature type="region of interest" description="Domain I, interacts with DnaA modulators" evidence="8">
    <location>
        <begin position="1"/>
        <end position="99"/>
    </location>
</feature>
<keyword evidence="5 8" id="KW-0067">ATP-binding</keyword>
<dbReference type="SUPFAM" id="SSF48295">
    <property type="entry name" value="TrpR-like"/>
    <property type="match status" value="1"/>
</dbReference>
<dbReference type="InterPro" id="IPR013159">
    <property type="entry name" value="DnaA_C"/>
</dbReference>
<dbReference type="Gene3D" id="1.10.1750.10">
    <property type="match status" value="1"/>
</dbReference>
<dbReference type="GO" id="GO:0005737">
    <property type="term" value="C:cytoplasm"/>
    <property type="evidence" value="ECO:0007669"/>
    <property type="project" value="UniProtKB-SubCell"/>
</dbReference>
<dbReference type="HAMAP" id="MF_00377">
    <property type="entry name" value="DnaA_bact"/>
    <property type="match status" value="1"/>
</dbReference>
<feature type="binding site" evidence="8">
    <location>
        <position position="156"/>
    </location>
    <ligand>
        <name>ATP</name>
        <dbReference type="ChEBI" id="CHEBI:30616"/>
    </ligand>
</feature>
<reference evidence="14 15" key="1">
    <citation type="journal article" date="2015" name="Nature">
        <title>rRNA introns, odd ribosomes, and small enigmatic genomes across a large radiation of phyla.</title>
        <authorList>
            <person name="Brown C.T."/>
            <person name="Hug L.A."/>
            <person name="Thomas B.C."/>
            <person name="Sharon I."/>
            <person name="Castelle C.J."/>
            <person name="Singh A."/>
            <person name="Wilkins M.J."/>
            <person name="Williams K.H."/>
            <person name="Banfield J.F."/>
        </authorList>
    </citation>
    <scope>NUCLEOTIDE SEQUENCE [LARGE SCALE GENOMIC DNA]</scope>
</reference>
<dbReference type="GO" id="GO:0008289">
    <property type="term" value="F:lipid binding"/>
    <property type="evidence" value="ECO:0007669"/>
    <property type="project" value="UniProtKB-KW"/>
</dbReference>
<dbReference type="Pfam" id="PF08299">
    <property type="entry name" value="Bac_DnaA_C"/>
    <property type="match status" value="1"/>
</dbReference>
<dbReference type="InterPro" id="IPR013317">
    <property type="entry name" value="DnaA_dom"/>
</dbReference>
<dbReference type="GO" id="GO:0003688">
    <property type="term" value="F:DNA replication origin binding"/>
    <property type="evidence" value="ECO:0007669"/>
    <property type="project" value="UniProtKB-UniRule"/>
</dbReference>
<evidence type="ECO:0000313" key="14">
    <source>
        <dbReference type="EMBL" id="KKS97913.1"/>
    </source>
</evidence>
<dbReference type="Proteomes" id="UP000034894">
    <property type="component" value="Unassembled WGS sequence"/>
</dbReference>
<comment type="subcellular location">
    <subcellularLocation>
        <location evidence="8">Cytoplasm</location>
    </subcellularLocation>
</comment>
<dbReference type="EMBL" id="LCFP01000004">
    <property type="protein sequence ID" value="KKS97913.1"/>
    <property type="molecule type" value="Genomic_DNA"/>
</dbReference>
<evidence type="ECO:0000259" key="13">
    <source>
        <dbReference type="SMART" id="SM00760"/>
    </source>
</evidence>
<dbReference type="Pfam" id="PF00308">
    <property type="entry name" value="Bac_DnaA"/>
    <property type="match status" value="1"/>
</dbReference>
<evidence type="ECO:0000256" key="11">
    <source>
        <dbReference type="RuleBase" id="RU004227"/>
    </source>
</evidence>
<dbReference type="CDD" id="cd06571">
    <property type="entry name" value="Bac_DnaA_C"/>
    <property type="match status" value="1"/>
</dbReference>
<dbReference type="Gene3D" id="1.10.8.60">
    <property type="match status" value="1"/>
</dbReference>
<dbReference type="PANTHER" id="PTHR30050">
    <property type="entry name" value="CHROMOSOMAL REPLICATION INITIATOR PROTEIN DNAA"/>
    <property type="match status" value="1"/>
</dbReference>
<sequence>MDNVSLWQTILADLQLQVSKVVFQTLISQTSLEALNDKEAVINCNNPMLINLIEKRYQVLIRDTLKQYTQKDLTLSFKAAKKKTNGDHIDGPLFSMRVTPANFLPELGRLNKDYTFANFAVSSTNQMAYAAATAVSKNPGFSYNPLFLYGGTGVGKTHLMQAIGHSVLSKNPKIKIIFCTGEEFTNEIIEAISNKTTTSFKKKYRQTDILLIDDVQFIAGKYSIQEEFFHTFNAVYQAKKQIIITSDRQPEEIDKLEERLRSRFEGGLTIDIGNPDFELRTAILLIKAKQRQVDLPMDAAKLLSANVENTRKLEGLLIRIISEAQTKDIPLDAELVKNVLGKTLRIPVLEKNMQPEEVVKIVAAFYQLKVSQLKSSKRDKIYSLPRQILYYLLRTEIGIGLEQIGDLLGGRDHTTILHGVRKISDLIGQDEKIRGDILGIKNRFSG</sequence>
<keyword evidence="2 8" id="KW-0963">Cytoplasm</keyword>
<dbReference type="CDD" id="cd00009">
    <property type="entry name" value="AAA"/>
    <property type="match status" value="1"/>
</dbReference>
<dbReference type="GO" id="GO:0005886">
    <property type="term" value="C:plasma membrane"/>
    <property type="evidence" value="ECO:0007669"/>
    <property type="project" value="TreeGrafter"/>
</dbReference>
<feature type="binding site" evidence="8">
    <location>
        <position position="155"/>
    </location>
    <ligand>
        <name>ATP</name>
        <dbReference type="ChEBI" id="CHEBI:30616"/>
    </ligand>
</feature>
<comment type="caution">
    <text evidence="8">Lacks conserved residue(s) required for the propagation of feature annotation.</text>
</comment>
<dbReference type="InterPro" id="IPR027417">
    <property type="entry name" value="P-loop_NTPase"/>
</dbReference>
<feature type="region of interest" description="Domain IV, binds dsDNA" evidence="8">
    <location>
        <begin position="325"/>
        <end position="446"/>
    </location>
</feature>
<dbReference type="InterPro" id="IPR001957">
    <property type="entry name" value="Chromosome_initiator_DnaA"/>
</dbReference>
<dbReference type="Gene3D" id="3.40.50.300">
    <property type="entry name" value="P-loop containing nucleotide triphosphate hydrolases"/>
    <property type="match status" value="1"/>
</dbReference>
<dbReference type="NCBIfam" id="TIGR00362">
    <property type="entry name" value="DnaA"/>
    <property type="match status" value="1"/>
</dbReference>
<evidence type="ECO:0000256" key="8">
    <source>
        <dbReference type="HAMAP-Rule" id="MF_00377"/>
    </source>
</evidence>
<keyword evidence="7 8" id="KW-0238">DNA-binding</keyword>
<accession>A0A0G1GGH8</accession>
<organism evidence="14 15">
    <name type="scientific">Candidatus Gottesmanbacteria bacterium GW2011_GWA2_43_14</name>
    <dbReference type="NCBI Taxonomy" id="1618443"/>
    <lineage>
        <taxon>Bacteria</taxon>
        <taxon>Candidatus Gottesmaniibacteriota</taxon>
    </lineage>
</organism>
<keyword evidence="4 8" id="KW-0547">Nucleotide-binding</keyword>
<dbReference type="InterPro" id="IPR003593">
    <property type="entry name" value="AAA+_ATPase"/>
</dbReference>
<name>A0A0G1GGH8_9BACT</name>
<keyword evidence="6 8" id="KW-0446">Lipid-binding</keyword>
<dbReference type="GO" id="GO:0006270">
    <property type="term" value="P:DNA replication initiation"/>
    <property type="evidence" value="ECO:0007669"/>
    <property type="project" value="UniProtKB-UniRule"/>
</dbReference>
<dbReference type="InterPro" id="IPR010921">
    <property type="entry name" value="Trp_repressor/repl_initiator"/>
</dbReference>
<dbReference type="PRINTS" id="PR00051">
    <property type="entry name" value="DNAA"/>
</dbReference>
<dbReference type="GO" id="GO:0006275">
    <property type="term" value="P:regulation of DNA replication"/>
    <property type="evidence" value="ECO:0007669"/>
    <property type="project" value="UniProtKB-UniRule"/>
</dbReference>
<evidence type="ECO:0000313" key="15">
    <source>
        <dbReference type="Proteomes" id="UP000034894"/>
    </source>
</evidence>
<dbReference type="AlphaFoldDB" id="A0A0G1GGH8"/>
<proteinExistence type="inferred from homology"/>
<evidence type="ECO:0000256" key="4">
    <source>
        <dbReference type="ARBA" id="ARBA00022741"/>
    </source>
</evidence>
<gene>
    <name evidence="8" type="primary">dnaA</name>
    <name evidence="14" type="ORF">UV73_C0004G0055</name>
</gene>
<protein>
    <recommendedName>
        <fullName evidence="8 9">Chromosomal replication initiator protein DnaA</fullName>
    </recommendedName>
</protein>